<evidence type="ECO:0000313" key="1">
    <source>
        <dbReference type="EMBL" id="SFR50357.1"/>
    </source>
</evidence>
<accession>A0A1I6H7S7</accession>
<dbReference type="RefSeq" id="WP_092857283.1">
    <property type="nucleotide sequence ID" value="NZ_FOYU01000002.1"/>
</dbReference>
<keyword evidence="2" id="KW-1185">Reference proteome</keyword>
<dbReference type="EMBL" id="FOYU01000002">
    <property type="protein sequence ID" value="SFR50357.1"/>
    <property type="molecule type" value="Genomic_DNA"/>
</dbReference>
<dbReference type="AlphaFoldDB" id="A0A1I6H7S7"/>
<sequence length="382" mass="43008">MRYLDTIKQKFEELETETVGASFGGPSIEGRAPNFDFSPVVTWAIENIDELDIESKSTITAIRDNMSEAEFKYIVSSIFRFAFCIELTNLKITSTKMKTRWVTGSITKTRLGTFENYVGTFAPNQDQRSSSFEECAGILFKCFELLSSSAMHLAVAKKLQSQKCRGTPYESVFTYIDPSLSPVHTVQNIRLTELTDIEWLILARPLIRPEIKLNLEGKDSKLISKIATKCYKTDRSQTGEMQTNRAKRWECLSVDFQHASIEECWSVERKLLNELAHFQGFPDDKKSALIERGLFGTQDVTLCPITLKPMIFNEILGGGAHGESNFQVGHMVPLKAGGRHSGENIKWISQDGNRIQGSLSISATQEMLRGIFNRMMDVGILS</sequence>
<protein>
    <submittedName>
        <fullName evidence="1">Uncharacterized protein</fullName>
    </submittedName>
</protein>
<reference evidence="2" key="1">
    <citation type="submission" date="2016-10" db="EMBL/GenBank/DDBJ databases">
        <authorList>
            <person name="Varghese N."/>
            <person name="Submissions S."/>
        </authorList>
    </citation>
    <scope>NUCLEOTIDE SEQUENCE [LARGE SCALE GENOMIC DNA]</scope>
    <source>
        <strain evidence="2">CGMCC 1.7285</strain>
    </source>
</reference>
<dbReference type="Proteomes" id="UP000199424">
    <property type="component" value="Unassembled WGS sequence"/>
</dbReference>
<name>A0A1I6H7S7_9GAMM</name>
<gene>
    <name evidence="1" type="ORF">SAMN04488070_1560</name>
</gene>
<evidence type="ECO:0000313" key="2">
    <source>
        <dbReference type="Proteomes" id="UP000199424"/>
    </source>
</evidence>
<organism evidence="1 2">
    <name type="scientific">Pseudidiomarina maritima</name>
    <dbReference type="NCBI Taxonomy" id="519453"/>
    <lineage>
        <taxon>Bacteria</taxon>
        <taxon>Pseudomonadati</taxon>
        <taxon>Pseudomonadota</taxon>
        <taxon>Gammaproteobacteria</taxon>
        <taxon>Alteromonadales</taxon>
        <taxon>Idiomarinaceae</taxon>
        <taxon>Pseudidiomarina</taxon>
    </lineage>
</organism>
<proteinExistence type="predicted"/>